<keyword evidence="9" id="KW-0732">Signal</keyword>
<comment type="pathway">
    <text evidence="6">Amino-acid biosynthesis.</text>
</comment>
<accession>A0AAD2FBV8</accession>
<feature type="coiled-coil region" evidence="7">
    <location>
        <begin position="621"/>
        <end position="648"/>
    </location>
</feature>
<dbReference type="SUPFAM" id="SSF55021">
    <property type="entry name" value="ACT-like"/>
    <property type="match status" value="1"/>
</dbReference>
<dbReference type="PROSITE" id="PS51171">
    <property type="entry name" value="PREPHENATE_DEHYDR_3"/>
    <property type="match status" value="1"/>
</dbReference>
<dbReference type="SUPFAM" id="SSF51735">
    <property type="entry name" value="NAD(P)-binding Rossmann-fold domains"/>
    <property type="match status" value="1"/>
</dbReference>
<evidence type="ECO:0008006" key="15">
    <source>
        <dbReference type="Google" id="ProtNLM"/>
    </source>
</evidence>
<dbReference type="Gene3D" id="3.40.190.10">
    <property type="entry name" value="Periplasmic binding protein-like II"/>
    <property type="match status" value="2"/>
</dbReference>
<evidence type="ECO:0000313" key="13">
    <source>
        <dbReference type="EMBL" id="CAJ1890271.1"/>
    </source>
</evidence>
<evidence type="ECO:0000256" key="9">
    <source>
        <dbReference type="SAM" id="SignalP"/>
    </source>
</evidence>
<dbReference type="GO" id="GO:0008977">
    <property type="term" value="F:prephenate dehydrogenase (NAD+) activity"/>
    <property type="evidence" value="ECO:0007669"/>
    <property type="project" value="InterPro"/>
</dbReference>
<dbReference type="PANTHER" id="PTHR21022">
    <property type="entry name" value="PREPHENATE DEHYDRATASE P PROTEIN"/>
    <property type="match status" value="1"/>
</dbReference>
<dbReference type="PROSITE" id="PS00857">
    <property type="entry name" value="PREPHENATE_DEHYDR_1"/>
    <property type="match status" value="1"/>
</dbReference>
<feature type="domain" description="Prephenate dehydratase" evidence="10">
    <location>
        <begin position="49"/>
        <end position="234"/>
    </location>
</feature>
<dbReference type="AlphaFoldDB" id="A0AAD2FBV8"/>
<dbReference type="GO" id="GO:0009094">
    <property type="term" value="P:L-phenylalanine biosynthetic process"/>
    <property type="evidence" value="ECO:0007669"/>
    <property type="project" value="UniProtKB-KW"/>
</dbReference>
<evidence type="ECO:0000259" key="11">
    <source>
        <dbReference type="PROSITE" id="PS51176"/>
    </source>
</evidence>
<dbReference type="GO" id="GO:0005737">
    <property type="term" value="C:cytoplasm"/>
    <property type="evidence" value="ECO:0007669"/>
    <property type="project" value="TreeGrafter"/>
</dbReference>
<keyword evidence="5" id="KW-0456">Lyase</keyword>
<gene>
    <name evidence="13" type="ORF">CYCCA115_LOCUS45</name>
</gene>
<evidence type="ECO:0000256" key="6">
    <source>
        <dbReference type="ARBA" id="ARBA00029440"/>
    </source>
</evidence>
<dbReference type="InterPro" id="IPR059064">
    <property type="entry name" value="TYRAAT2_C"/>
</dbReference>
<dbReference type="InterPro" id="IPR001086">
    <property type="entry name" value="Preph_deHydtase"/>
</dbReference>
<feature type="chain" id="PRO_5041918321" description="Prephenate dehydratase" evidence="9">
    <location>
        <begin position="29"/>
        <end position="710"/>
    </location>
</feature>
<evidence type="ECO:0000256" key="3">
    <source>
        <dbReference type="ARBA" id="ARBA00023141"/>
    </source>
</evidence>
<sequence>MYAISKIHQGIALIYGALIVSRLQPAVAFSPQNAWSRKTVLSKTALNLRVAYQGEPGAYSQKATRELLGDQVVAIGRPSFESCFKAVANMEADFACLPVENSLGGSIHENYDLLFRYDLTVCAEHDFRVEHCVLAMEGVKVEDIKFAISHPQALAQCDNYLRGLGITPVPAYDTAGSAKMISEGKLPDLPLGMTQENTCAIASDLAGRAYGMVCLKKGAEDNDSNFTRFLLLGRKGIDQYLTKSTPSKTSVFFTLSDKPGALYKALACFSLRDIDFSKIESRPTSALLLRMLKFQRDKSGNYNDDASMPRFRYCFYLDFLSSINDNNAKNALLHLKEQVDYFRVLGSYPTNSGLVGPIADAVEELKGQPEVDLSELSLVSLPSETNELKPMNIGIVGFGSFGQSLAAEMKKSHRVSCMDQVDKSSDARRMEIDFYHSFERSKFLSGLDIVILAVPMTCLEECVKSLPSEELRGKLVVNVSPLLLPAKKILLDALQDFPDIDVVVSNPMFGGSIDPDTVTADLWDGRTMVSEYARVSNGPRCDRYEKIFKNARCECYNMESNFHDATIANSEFVTHLMGRLLNRQLLPPALISSKDYKALSAIGEAAEGDSFDRFFSMYKYNDKAKDYLNILRENLADIERQLAAREAYLEAKADMRKIDRQQLLAETRLLLQELAQGGTLNLPEAGSSSNDQQFPGDDGEASRNLTLDVK</sequence>
<dbReference type="Gene3D" id="3.30.70.260">
    <property type="match status" value="1"/>
</dbReference>
<keyword evidence="4" id="KW-0584">Phenylalanine biosynthesis</keyword>
<evidence type="ECO:0000256" key="5">
    <source>
        <dbReference type="ARBA" id="ARBA00023239"/>
    </source>
</evidence>
<dbReference type="InterPro" id="IPR045865">
    <property type="entry name" value="ACT-like_dom_sf"/>
</dbReference>
<evidence type="ECO:0000256" key="2">
    <source>
        <dbReference type="ARBA" id="ARBA00023002"/>
    </source>
</evidence>
<evidence type="ECO:0000313" key="14">
    <source>
        <dbReference type="Proteomes" id="UP001295423"/>
    </source>
</evidence>
<keyword evidence="1" id="KW-0028">Amino-acid biosynthesis</keyword>
<evidence type="ECO:0000256" key="7">
    <source>
        <dbReference type="SAM" id="Coils"/>
    </source>
</evidence>
<dbReference type="CDD" id="cd13631">
    <property type="entry name" value="PBP2_Ct-PDT_like"/>
    <property type="match status" value="1"/>
</dbReference>
<feature type="domain" description="ACT" evidence="12">
    <location>
        <begin position="250"/>
        <end position="349"/>
    </location>
</feature>
<dbReference type="CDD" id="cd04905">
    <property type="entry name" value="ACT_CM-PDT"/>
    <property type="match status" value="1"/>
</dbReference>
<keyword evidence="2" id="KW-0560">Oxidoreductase</keyword>
<keyword evidence="14" id="KW-1185">Reference proteome</keyword>
<dbReference type="GO" id="GO:0004664">
    <property type="term" value="F:prephenate dehydratase activity"/>
    <property type="evidence" value="ECO:0007669"/>
    <property type="project" value="InterPro"/>
</dbReference>
<dbReference type="PANTHER" id="PTHR21022:SF19">
    <property type="entry name" value="PREPHENATE DEHYDRATASE-RELATED"/>
    <property type="match status" value="1"/>
</dbReference>
<feature type="signal peptide" evidence="9">
    <location>
        <begin position="1"/>
        <end position="28"/>
    </location>
</feature>
<dbReference type="InterPro" id="IPR018528">
    <property type="entry name" value="Preph_deHydtase_CS"/>
</dbReference>
<dbReference type="PROSITE" id="PS51176">
    <property type="entry name" value="PDH_ADH"/>
    <property type="match status" value="1"/>
</dbReference>
<proteinExistence type="predicted"/>
<dbReference type="SUPFAM" id="SSF53850">
    <property type="entry name" value="Periplasmic binding protein-like II"/>
    <property type="match status" value="1"/>
</dbReference>
<comment type="caution">
    <text evidence="13">The sequence shown here is derived from an EMBL/GenBank/DDBJ whole genome shotgun (WGS) entry which is preliminary data.</text>
</comment>
<dbReference type="EMBL" id="CAKOGP040000001">
    <property type="protein sequence ID" value="CAJ1890271.1"/>
    <property type="molecule type" value="Genomic_DNA"/>
</dbReference>
<evidence type="ECO:0000256" key="8">
    <source>
        <dbReference type="SAM" id="MobiDB-lite"/>
    </source>
</evidence>
<dbReference type="GO" id="GO:0006571">
    <property type="term" value="P:tyrosine biosynthetic process"/>
    <property type="evidence" value="ECO:0007669"/>
    <property type="project" value="InterPro"/>
</dbReference>
<name>A0AAD2FBV8_9STRA</name>
<evidence type="ECO:0000256" key="4">
    <source>
        <dbReference type="ARBA" id="ARBA00023222"/>
    </source>
</evidence>
<keyword evidence="3" id="KW-0057">Aromatic amino acid biosynthesis</keyword>
<dbReference type="Pfam" id="PF03807">
    <property type="entry name" value="F420_oxidored"/>
    <property type="match status" value="1"/>
</dbReference>
<dbReference type="PROSITE" id="PS51671">
    <property type="entry name" value="ACT"/>
    <property type="match status" value="1"/>
</dbReference>
<organism evidence="13 14">
    <name type="scientific">Cylindrotheca closterium</name>
    <dbReference type="NCBI Taxonomy" id="2856"/>
    <lineage>
        <taxon>Eukaryota</taxon>
        <taxon>Sar</taxon>
        <taxon>Stramenopiles</taxon>
        <taxon>Ochrophyta</taxon>
        <taxon>Bacillariophyta</taxon>
        <taxon>Bacillariophyceae</taxon>
        <taxon>Bacillariophycidae</taxon>
        <taxon>Bacillariales</taxon>
        <taxon>Bacillariaceae</taxon>
        <taxon>Cylindrotheca</taxon>
    </lineage>
</organism>
<dbReference type="InterPro" id="IPR028939">
    <property type="entry name" value="P5C_Rdtase_cat_N"/>
</dbReference>
<dbReference type="Pfam" id="PF00800">
    <property type="entry name" value="PDT"/>
    <property type="match status" value="1"/>
</dbReference>
<dbReference type="Pfam" id="PF26213">
    <property type="entry name" value="TYRAAT1_C"/>
    <property type="match status" value="1"/>
</dbReference>
<evidence type="ECO:0000256" key="1">
    <source>
        <dbReference type="ARBA" id="ARBA00022605"/>
    </source>
</evidence>
<feature type="domain" description="Prephenate/arogenate dehydrogenase" evidence="11">
    <location>
        <begin position="391"/>
        <end position="672"/>
    </location>
</feature>
<keyword evidence="7" id="KW-0175">Coiled coil</keyword>
<evidence type="ECO:0000259" key="10">
    <source>
        <dbReference type="PROSITE" id="PS51171"/>
    </source>
</evidence>
<dbReference type="InterPro" id="IPR003099">
    <property type="entry name" value="Prephen_DH"/>
</dbReference>
<dbReference type="InterPro" id="IPR036291">
    <property type="entry name" value="NAD(P)-bd_dom_sf"/>
</dbReference>
<dbReference type="Gene3D" id="3.40.50.720">
    <property type="entry name" value="NAD(P)-binding Rossmann-like Domain"/>
    <property type="match status" value="1"/>
</dbReference>
<evidence type="ECO:0000259" key="12">
    <source>
        <dbReference type="PROSITE" id="PS51671"/>
    </source>
</evidence>
<dbReference type="Proteomes" id="UP001295423">
    <property type="component" value="Unassembled WGS sequence"/>
</dbReference>
<protein>
    <recommendedName>
        <fullName evidence="15">Prephenate dehydratase</fullName>
    </recommendedName>
</protein>
<feature type="region of interest" description="Disordered" evidence="8">
    <location>
        <begin position="681"/>
        <end position="710"/>
    </location>
</feature>
<dbReference type="InterPro" id="IPR002912">
    <property type="entry name" value="ACT_dom"/>
</dbReference>
<dbReference type="GO" id="GO:0004665">
    <property type="term" value="F:prephenate dehydrogenase (NADP+) activity"/>
    <property type="evidence" value="ECO:0007669"/>
    <property type="project" value="InterPro"/>
</dbReference>
<reference evidence="13" key="1">
    <citation type="submission" date="2023-08" db="EMBL/GenBank/DDBJ databases">
        <authorList>
            <person name="Audoor S."/>
            <person name="Bilcke G."/>
        </authorList>
    </citation>
    <scope>NUCLEOTIDE SEQUENCE</scope>
</reference>